<feature type="transmembrane region" description="Helical" evidence="3">
    <location>
        <begin position="274"/>
        <end position="293"/>
    </location>
</feature>
<feature type="domain" description="Aldehyde dehydrogenase" evidence="4">
    <location>
        <begin position="15"/>
        <end position="246"/>
    </location>
</feature>
<keyword evidence="3" id="KW-0812">Transmembrane</keyword>
<keyword evidence="2" id="KW-0560">Oxidoreductase</keyword>
<dbReference type="Pfam" id="PF00171">
    <property type="entry name" value="Aldedh"/>
    <property type="match status" value="1"/>
</dbReference>
<dbReference type="InterPro" id="IPR016161">
    <property type="entry name" value="Ald_DH/histidinol_DH"/>
</dbReference>
<feature type="active site" evidence="1">
    <location>
        <position position="231"/>
    </location>
</feature>
<dbReference type="OrthoDB" id="5811799at2759"/>
<keyword evidence="3" id="KW-0472">Membrane</keyword>
<dbReference type="SUPFAM" id="SSF53720">
    <property type="entry name" value="ALDH-like"/>
    <property type="match status" value="1"/>
</dbReference>
<reference evidence="7" key="1">
    <citation type="submission" date="2016-06" db="UniProtKB">
        <authorList>
            <consortium name="WormBaseParasite"/>
        </authorList>
    </citation>
    <scope>IDENTIFICATION</scope>
</reference>
<name>A0A183J5Q4_9BILA</name>
<evidence type="ECO:0000313" key="7">
    <source>
        <dbReference type="WBParaSite" id="SBAD_0001158401-mRNA-1"/>
    </source>
</evidence>
<comment type="similarity">
    <text evidence="2">Belongs to the aldehyde dehydrogenase family.</text>
</comment>
<dbReference type="AlphaFoldDB" id="A0A183J5Q4"/>
<evidence type="ECO:0000259" key="4">
    <source>
        <dbReference type="Pfam" id="PF00171"/>
    </source>
</evidence>
<evidence type="ECO:0000313" key="5">
    <source>
        <dbReference type="EMBL" id="VDP37938.1"/>
    </source>
</evidence>
<organism evidence="7">
    <name type="scientific">Soboliphyme baturini</name>
    <dbReference type="NCBI Taxonomy" id="241478"/>
    <lineage>
        <taxon>Eukaryota</taxon>
        <taxon>Metazoa</taxon>
        <taxon>Ecdysozoa</taxon>
        <taxon>Nematoda</taxon>
        <taxon>Enoplea</taxon>
        <taxon>Dorylaimia</taxon>
        <taxon>Dioctophymatida</taxon>
        <taxon>Dioctophymatoidea</taxon>
        <taxon>Soboliphymatidae</taxon>
        <taxon>Soboliphyme</taxon>
    </lineage>
</organism>
<dbReference type="FunFam" id="3.40.605.10:FF:000050">
    <property type="entry name" value="Aldehyde dehydrogenase, mitochondrial"/>
    <property type="match status" value="1"/>
</dbReference>
<proteinExistence type="inferred from homology"/>
<dbReference type="InterPro" id="IPR029510">
    <property type="entry name" value="Ald_DH_CS_GLU"/>
</dbReference>
<dbReference type="InterPro" id="IPR016162">
    <property type="entry name" value="Ald_DH_N"/>
</dbReference>
<keyword evidence="6" id="KW-1185">Reference proteome</keyword>
<evidence type="ECO:0000313" key="6">
    <source>
        <dbReference type="Proteomes" id="UP000270296"/>
    </source>
</evidence>
<dbReference type="WBParaSite" id="SBAD_0001158401-mRNA-1">
    <property type="protein sequence ID" value="SBAD_0001158401-mRNA-1"/>
    <property type="gene ID" value="SBAD_0001158401"/>
</dbReference>
<accession>A0A183J5Q4</accession>
<evidence type="ECO:0000256" key="1">
    <source>
        <dbReference type="PROSITE-ProRule" id="PRU10007"/>
    </source>
</evidence>
<dbReference type="Gene3D" id="3.40.605.10">
    <property type="entry name" value="Aldehyde Dehydrogenase, Chain A, domain 1"/>
    <property type="match status" value="1"/>
</dbReference>
<dbReference type="PROSITE" id="PS00687">
    <property type="entry name" value="ALDEHYDE_DEHYDR_GLU"/>
    <property type="match status" value="1"/>
</dbReference>
<dbReference type="GO" id="GO:0016491">
    <property type="term" value="F:oxidoreductase activity"/>
    <property type="evidence" value="ECO:0007669"/>
    <property type="project" value="UniProtKB-KW"/>
</dbReference>
<dbReference type="InterPro" id="IPR015590">
    <property type="entry name" value="Aldehyde_DH_dom"/>
</dbReference>
<protein>
    <submittedName>
        <fullName evidence="7">Aldedh domain-containing protein</fullName>
    </submittedName>
</protein>
<keyword evidence="3" id="KW-1133">Transmembrane helix</keyword>
<dbReference type="Proteomes" id="UP000270296">
    <property type="component" value="Unassembled WGS sequence"/>
</dbReference>
<sequence>MAEVKRIRDITPKYTQEGDKADIDAAVAAARKAFARDSEWRQLDASARGKLLWKLADLVEKNLSGLSSLECLDVGKPFPQAEGDVKIAIQWLRYFAGIADKVCGKTIPVDGNYVCFTRCEPVGVCGAILPWNFPLALLCWKVGPALAVGCTIVIKPAEQTPLSALYFASLVVEAGFPPGVVNIVPGFGPTAGAALTTHPDVDKISFTGSTEVGRLIMKGSGESNLKKVTLELGGKSPNVVFADADRKWTPVYGFLFISYLIFSSYRAVSVATTALFYATSLITVGYLSYENTLPRRFLYSRSRDRYFRRRIRFKFY</sequence>
<evidence type="ECO:0000256" key="2">
    <source>
        <dbReference type="RuleBase" id="RU003345"/>
    </source>
</evidence>
<gene>
    <name evidence="5" type="ORF">SBAD_LOCUS11202</name>
</gene>
<dbReference type="PANTHER" id="PTHR11699">
    <property type="entry name" value="ALDEHYDE DEHYDROGENASE-RELATED"/>
    <property type="match status" value="1"/>
</dbReference>
<evidence type="ECO:0000256" key="3">
    <source>
        <dbReference type="SAM" id="Phobius"/>
    </source>
</evidence>
<dbReference type="EMBL" id="UZAM01015239">
    <property type="protein sequence ID" value="VDP37938.1"/>
    <property type="molecule type" value="Genomic_DNA"/>
</dbReference>
<reference evidence="5 6" key="2">
    <citation type="submission" date="2018-11" db="EMBL/GenBank/DDBJ databases">
        <authorList>
            <consortium name="Pathogen Informatics"/>
        </authorList>
    </citation>
    <scope>NUCLEOTIDE SEQUENCE [LARGE SCALE GENOMIC DNA]</scope>
</reference>